<proteinExistence type="predicted"/>
<evidence type="ECO:0000256" key="1">
    <source>
        <dbReference type="SAM" id="MobiDB-lite"/>
    </source>
</evidence>
<sequence length="303" mass="34570">MNGMRNCIEHNGRTMPADPTMSGVTLTVGQVVERIGLPDEVDTVMRDLEANGESLPADGMDAVQGLANPERRVESWQTLKSMLGDDPCGFRMLYWMLYAAGAYTFPEYCRLGIPDNVFDSTMACFTRFVEEHKVSYGDYGFDRDFWTYRQLSTRLFRLSNLEFELACDAKDVPSVAGVPRVINLHIPSDAHLDPDHCDQSIARSRSFFARFFPDWPGVPYMCESWLLSPALEQLLPEHAHILDFQHRFDILETRPDAQDWREWVFQRDPAPIADLPERTSLQRAMKQFLLDGGKVGIGIGRLR</sequence>
<feature type="domain" description="N-acyltransferase N-terminal" evidence="2">
    <location>
        <begin position="31"/>
        <end position="152"/>
    </location>
</feature>
<protein>
    <recommendedName>
        <fullName evidence="6">Acyltransferase</fullName>
    </recommendedName>
</protein>
<dbReference type="Gene3D" id="3.40.630.120">
    <property type="match status" value="1"/>
</dbReference>
<feature type="domain" description="GNAT-like C-terminal" evidence="3">
    <location>
        <begin position="155"/>
        <end position="302"/>
    </location>
</feature>
<evidence type="ECO:0000259" key="3">
    <source>
        <dbReference type="Pfam" id="PF18164"/>
    </source>
</evidence>
<evidence type="ECO:0000313" key="5">
    <source>
        <dbReference type="Proteomes" id="UP000482084"/>
    </source>
</evidence>
<name>A0A6L4WYK9_9BIFI</name>
<organism evidence="4 5">
    <name type="scientific">Bifidobacterium ramosum</name>
    <dbReference type="NCBI Taxonomy" id="1798158"/>
    <lineage>
        <taxon>Bacteria</taxon>
        <taxon>Bacillati</taxon>
        <taxon>Actinomycetota</taxon>
        <taxon>Actinomycetes</taxon>
        <taxon>Bifidobacteriales</taxon>
        <taxon>Bifidobacteriaceae</taxon>
        <taxon>Bifidobacterium</taxon>
    </lineage>
</organism>
<accession>A0A6L4WYK9</accession>
<dbReference type="Pfam" id="PF18082">
    <property type="entry name" value="NAT_N"/>
    <property type="match status" value="1"/>
</dbReference>
<keyword evidence="5" id="KW-1185">Reference proteome</keyword>
<dbReference type="Proteomes" id="UP000482084">
    <property type="component" value="Unassembled WGS sequence"/>
</dbReference>
<evidence type="ECO:0000313" key="4">
    <source>
        <dbReference type="EMBL" id="KAB8287344.1"/>
    </source>
</evidence>
<dbReference type="Pfam" id="PF18164">
    <property type="entry name" value="GNAT_C"/>
    <property type="match status" value="1"/>
</dbReference>
<evidence type="ECO:0000259" key="2">
    <source>
        <dbReference type="Pfam" id="PF18082"/>
    </source>
</evidence>
<comment type="caution">
    <text evidence="4">The sequence shown here is derived from an EMBL/GenBank/DDBJ whole genome shotgun (WGS) entry which is preliminary data.</text>
</comment>
<dbReference type="InterPro" id="IPR041273">
    <property type="entry name" value="NAT_N"/>
</dbReference>
<gene>
    <name evidence="4" type="ORF">DSM100688_1703</name>
</gene>
<dbReference type="EMBL" id="WBSM01000009">
    <property type="protein sequence ID" value="KAB8287344.1"/>
    <property type="molecule type" value="Genomic_DNA"/>
</dbReference>
<dbReference type="AlphaFoldDB" id="A0A6L4WYK9"/>
<feature type="region of interest" description="Disordered" evidence="1">
    <location>
        <begin position="1"/>
        <end position="20"/>
    </location>
</feature>
<evidence type="ECO:0008006" key="6">
    <source>
        <dbReference type="Google" id="ProtNLM"/>
    </source>
</evidence>
<reference evidence="4 5" key="1">
    <citation type="submission" date="2019-10" db="EMBL/GenBank/DDBJ databases">
        <title>Characterization of the phylogenetic diversity of two novel species belonging to the genus Bifidobacterium: Bifidobacterium cebidarum sp. nov. and Bifidobacterium leontopitheci sp. nov.</title>
        <authorList>
            <person name="Lugli G.A."/>
            <person name="Duranti S."/>
            <person name="Milani C."/>
            <person name="Turroni F."/>
            <person name="Ventura M."/>
        </authorList>
    </citation>
    <scope>NUCLEOTIDE SEQUENCE [LARGE SCALE GENOMIC DNA]</scope>
    <source>
        <strain evidence="4 5">DSM 100688</strain>
    </source>
</reference>
<dbReference type="InterPro" id="IPR041644">
    <property type="entry name" value="GNAT_C"/>
</dbReference>